<accession>A0A172WJ61</accession>
<dbReference type="AlphaFoldDB" id="A0A172WJ61"/>
<proteinExistence type="predicted"/>
<organism evidence="1 2">
    <name type="scientific">Thermococcus piezophilus</name>
    <dbReference type="NCBI Taxonomy" id="1712654"/>
    <lineage>
        <taxon>Archaea</taxon>
        <taxon>Methanobacteriati</taxon>
        <taxon>Methanobacteriota</taxon>
        <taxon>Thermococci</taxon>
        <taxon>Thermococcales</taxon>
        <taxon>Thermococcaceae</taxon>
        <taxon>Thermococcus</taxon>
    </lineage>
</organism>
<dbReference type="EMBL" id="CP015520">
    <property type="protein sequence ID" value="ANF23491.1"/>
    <property type="molecule type" value="Genomic_DNA"/>
</dbReference>
<sequence>MNYEKNRPGNHCTIVALTFGSKQCYGVSGGRPWDILVVDSSAEVLVLDENLSFTAPAWVELPATNEGKEYFLILKIDGLEVKIPVLVKEGLTTILKVNGGKIWEAIMTEGAKPIELKFEAPLRLPPKLPGSGQHWNVQ</sequence>
<dbReference type="STRING" id="1712654.A7C91_10230"/>
<dbReference type="Proteomes" id="UP000076969">
    <property type="component" value="Chromosome"/>
</dbReference>
<dbReference type="KEGG" id="tpie:A7C91_10230"/>
<evidence type="ECO:0000313" key="1">
    <source>
        <dbReference type="EMBL" id="ANF23491.1"/>
    </source>
</evidence>
<gene>
    <name evidence="1" type="ORF">A7C91_10230</name>
</gene>
<keyword evidence="2" id="KW-1185">Reference proteome</keyword>
<name>A0A172WJ61_9EURY</name>
<protein>
    <submittedName>
        <fullName evidence="1">Uncharacterized protein</fullName>
    </submittedName>
</protein>
<dbReference type="RefSeq" id="WP_068667202.1">
    <property type="nucleotide sequence ID" value="NZ_CP015520.1"/>
</dbReference>
<reference evidence="2" key="1">
    <citation type="journal article" date="2016" name="Syst. Appl. Microbiol.">
        <title>Thermococcus piezophilus sp. nov., a novel hyperthermophilic and piezophilic archaeon with a broad pressure range for growth, isolated from a deepest hydrothermal vent at the Mid-Cayman Rise.</title>
        <authorList>
            <person name="Dalmasso C."/>
            <person name="Oger P."/>
            <person name="Selva G."/>
            <person name="Courtine D."/>
            <person name="L'Haridon S."/>
            <person name="Garlaschelli A."/>
            <person name="Roussel E."/>
            <person name="Miyazaki J."/>
            <person name="Reveillaud J."/>
            <person name="Jebbar M."/>
            <person name="Takai K."/>
            <person name="Maignien L."/>
            <person name="Alain K."/>
        </authorList>
    </citation>
    <scope>NUCLEOTIDE SEQUENCE [LARGE SCALE GENOMIC DNA]</scope>
    <source>
        <strain evidence="2">CDGS</strain>
    </source>
</reference>
<dbReference type="GeneID" id="28496574"/>
<evidence type="ECO:0000313" key="2">
    <source>
        <dbReference type="Proteomes" id="UP000076969"/>
    </source>
</evidence>